<accession>A0A9W9CS21</accession>
<evidence type="ECO:0000313" key="2">
    <source>
        <dbReference type="Proteomes" id="UP001140453"/>
    </source>
</evidence>
<proteinExistence type="predicted"/>
<dbReference type="AlphaFoldDB" id="A0A9W9CS21"/>
<comment type="caution">
    <text evidence="1">The sequence shown here is derived from an EMBL/GenBank/DDBJ whole genome shotgun (WGS) entry which is preliminary data.</text>
</comment>
<dbReference type="Proteomes" id="UP001140453">
    <property type="component" value="Unassembled WGS sequence"/>
</dbReference>
<dbReference type="EMBL" id="JAPEVB010000007">
    <property type="protein sequence ID" value="KAJ4385703.1"/>
    <property type="molecule type" value="Genomic_DNA"/>
</dbReference>
<reference evidence="1" key="1">
    <citation type="submission" date="2022-10" db="EMBL/GenBank/DDBJ databases">
        <title>Tapping the CABI collections for fungal endophytes: first genome assemblies for Collariella, Neodidymelliopsis, Ascochyta clinopodiicola, Didymella pomorum, Didymosphaeria variabile, Neocosmospora piperis and Neocucurbitaria cava.</title>
        <authorList>
            <person name="Hill R."/>
        </authorList>
    </citation>
    <scope>NUCLEOTIDE SEQUENCE</scope>
    <source>
        <strain evidence="1">IMI 355082</strain>
    </source>
</reference>
<organism evidence="1 2">
    <name type="scientific">Gnomoniopsis smithogilvyi</name>
    <dbReference type="NCBI Taxonomy" id="1191159"/>
    <lineage>
        <taxon>Eukaryota</taxon>
        <taxon>Fungi</taxon>
        <taxon>Dikarya</taxon>
        <taxon>Ascomycota</taxon>
        <taxon>Pezizomycotina</taxon>
        <taxon>Sordariomycetes</taxon>
        <taxon>Sordariomycetidae</taxon>
        <taxon>Diaporthales</taxon>
        <taxon>Gnomoniaceae</taxon>
        <taxon>Gnomoniopsis</taxon>
    </lineage>
</organism>
<evidence type="ECO:0008006" key="3">
    <source>
        <dbReference type="Google" id="ProtNLM"/>
    </source>
</evidence>
<name>A0A9W9CS21_9PEZI</name>
<keyword evidence="2" id="KW-1185">Reference proteome</keyword>
<dbReference type="PANTHER" id="PTHR31630:SF6">
    <property type="entry name" value="PHYTANOYL-COA DIOXYGENASE-RELATED"/>
    <property type="match status" value="1"/>
</dbReference>
<protein>
    <recommendedName>
        <fullName evidence="3">Phytanoyl-CoA dioxygenase</fullName>
    </recommendedName>
</protein>
<dbReference type="SUPFAM" id="SSF51197">
    <property type="entry name" value="Clavaminate synthase-like"/>
    <property type="match status" value="1"/>
</dbReference>
<dbReference type="PANTHER" id="PTHR31630">
    <property type="entry name" value="PHYTANOYL-COA DIOXYGENASE-RELATED-RELATED"/>
    <property type="match status" value="1"/>
</dbReference>
<dbReference type="OrthoDB" id="445007at2759"/>
<gene>
    <name evidence="1" type="ORF">N0V93_010132</name>
</gene>
<sequence>MGSYDSEPQLNTSKTYGDWRDQLVEDGYVVLKGAISQNKASHYLNSMFDWLEGFPYGFKKDDQSTWGPQNLPAHIKGGMYHGYAVAHEKFFWDARTEPTIIDAFAKVWETSDLLVSFDGANITLPHPDRQPNAAWPHVDQSPKRKGLQCVQGLLNLAPNGPQDGGLIVLKGSSLLNEAFFKAHPGAGERTWGPADWFGFEKEELQWFLDRGCEIIKVCADPGDLILWDSRTVHYNCLPESETVRSVLYMCYTPASYAKPDDLALKAQLFKERKGTTHWPHANIFTERKYVQERLGEPETYARDKPVHEPEETDLVLKLAGVLPY</sequence>
<dbReference type="Gene3D" id="2.60.120.620">
    <property type="entry name" value="q2cbj1_9rhob like domain"/>
    <property type="match status" value="1"/>
</dbReference>
<evidence type="ECO:0000313" key="1">
    <source>
        <dbReference type="EMBL" id="KAJ4385703.1"/>
    </source>
</evidence>